<evidence type="ECO:0000313" key="3">
    <source>
        <dbReference type="EMBL" id="BAT04033.1"/>
    </source>
</evidence>
<dbReference type="InParanoid" id="A0A0P0XCK7"/>
<dbReference type="Proteomes" id="UP000059680">
    <property type="component" value="Chromosome 8"/>
</dbReference>
<reference evidence="3 4" key="3">
    <citation type="journal article" date="2013" name="Rice">
        <title>Improvement of the Oryza sativa Nipponbare reference genome using next generation sequence and optical map data.</title>
        <authorList>
            <person name="Kawahara Y."/>
            <person name="de la Bastide M."/>
            <person name="Hamilton J.P."/>
            <person name="Kanamori H."/>
            <person name="McCombie W.R."/>
            <person name="Ouyang S."/>
            <person name="Schwartz D.C."/>
            <person name="Tanaka T."/>
            <person name="Wu J."/>
            <person name="Zhou S."/>
            <person name="Childs K.L."/>
            <person name="Davidson R.M."/>
            <person name="Lin H."/>
            <person name="Quesada-Ocampo L."/>
            <person name="Vaillancourt B."/>
            <person name="Sakai H."/>
            <person name="Lee S.S."/>
            <person name="Kim J."/>
            <person name="Numa H."/>
            <person name="Itoh T."/>
            <person name="Buell C.R."/>
            <person name="Matsumoto T."/>
        </authorList>
    </citation>
    <scope>NUCLEOTIDE SEQUENCE [LARGE SCALE GENOMIC DNA]</scope>
    <source>
        <strain evidence="4">cv. Nipponbare</strain>
    </source>
</reference>
<dbReference type="PaxDb" id="39947-A0A0P0XCK7"/>
<feature type="non-terminal residue" evidence="3">
    <location>
        <position position="1"/>
    </location>
</feature>
<dbReference type="SMR" id="A0A0P0XCK7"/>
<dbReference type="Gramene" id="Os08t0172300-02">
    <property type="protein sequence ID" value="Os08t0172300-02"/>
    <property type="gene ID" value="Os08g0172300"/>
</dbReference>
<keyword evidence="2" id="KW-0472">Membrane</keyword>
<sequence length="111" mass="12232">RRKGGAAAFCTLRLRRPTATGEGRSLLGRLGGRRDAAEPRSPRRHRRHRGCRPQRRRAAEVANSRGVDGICRFAALAASRRRRDGVQALAAGLLLLPVLLPASPWLKIGYF</sequence>
<gene>
    <name evidence="3" type="ordered locus">Os08g0172300</name>
    <name evidence="3" type="ORF">OSNPB_080172300</name>
</gene>
<evidence type="ECO:0000256" key="2">
    <source>
        <dbReference type="SAM" id="Phobius"/>
    </source>
</evidence>
<reference evidence="4" key="1">
    <citation type="journal article" date="2005" name="Nature">
        <title>The map-based sequence of the rice genome.</title>
        <authorList>
            <consortium name="International rice genome sequencing project (IRGSP)"/>
            <person name="Matsumoto T."/>
            <person name="Wu J."/>
            <person name="Kanamori H."/>
            <person name="Katayose Y."/>
            <person name="Fujisawa M."/>
            <person name="Namiki N."/>
            <person name="Mizuno H."/>
            <person name="Yamamoto K."/>
            <person name="Antonio B.A."/>
            <person name="Baba T."/>
            <person name="Sakata K."/>
            <person name="Nagamura Y."/>
            <person name="Aoki H."/>
            <person name="Arikawa K."/>
            <person name="Arita K."/>
            <person name="Bito T."/>
            <person name="Chiden Y."/>
            <person name="Fujitsuka N."/>
            <person name="Fukunaka R."/>
            <person name="Hamada M."/>
            <person name="Harada C."/>
            <person name="Hayashi A."/>
            <person name="Hijishita S."/>
            <person name="Honda M."/>
            <person name="Hosokawa S."/>
            <person name="Ichikawa Y."/>
            <person name="Idonuma A."/>
            <person name="Iijima M."/>
            <person name="Ikeda M."/>
            <person name="Ikeno M."/>
            <person name="Ito K."/>
            <person name="Ito S."/>
            <person name="Ito T."/>
            <person name="Ito Y."/>
            <person name="Ito Y."/>
            <person name="Iwabuchi A."/>
            <person name="Kamiya K."/>
            <person name="Karasawa W."/>
            <person name="Kurita K."/>
            <person name="Katagiri S."/>
            <person name="Kikuta A."/>
            <person name="Kobayashi H."/>
            <person name="Kobayashi N."/>
            <person name="Machita K."/>
            <person name="Maehara T."/>
            <person name="Masukawa M."/>
            <person name="Mizubayashi T."/>
            <person name="Mukai Y."/>
            <person name="Nagasaki H."/>
            <person name="Nagata Y."/>
            <person name="Naito S."/>
            <person name="Nakashima M."/>
            <person name="Nakama Y."/>
            <person name="Nakamichi Y."/>
            <person name="Nakamura M."/>
            <person name="Meguro A."/>
            <person name="Negishi M."/>
            <person name="Ohta I."/>
            <person name="Ohta T."/>
            <person name="Okamoto M."/>
            <person name="Ono N."/>
            <person name="Saji S."/>
            <person name="Sakaguchi M."/>
            <person name="Sakai K."/>
            <person name="Shibata M."/>
            <person name="Shimokawa T."/>
            <person name="Song J."/>
            <person name="Takazaki Y."/>
            <person name="Terasawa K."/>
            <person name="Tsugane M."/>
            <person name="Tsuji K."/>
            <person name="Ueda S."/>
            <person name="Waki K."/>
            <person name="Yamagata H."/>
            <person name="Yamamoto M."/>
            <person name="Yamamoto S."/>
            <person name="Yamane H."/>
            <person name="Yoshiki S."/>
            <person name="Yoshihara R."/>
            <person name="Yukawa K."/>
            <person name="Zhong H."/>
            <person name="Yano M."/>
            <person name="Yuan Q."/>
            <person name="Ouyang S."/>
            <person name="Liu J."/>
            <person name="Jones K.M."/>
            <person name="Gansberger K."/>
            <person name="Moffat K."/>
            <person name="Hill J."/>
            <person name="Bera J."/>
            <person name="Fadrosh D."/>
            <person name="Jin S."/>
            <person name="Johri S."/>
            <person name="Kim M."/>
            <person name="Overton L."/>
            <person name="Reardon M."/>
            <person name="Tsitrin T."/>
            <person name="Vuong H."/>
            <person name="Weaver B."/>
            <person name="Ciecko A."/>
            <person name="Tallon L."/>
            <person name="Jackson J."/>
            <person name="Pai G."/>
            <person name="Aken S.V."/>
            <person name="Utterback T."/>
            <person name="Reidmuller S."/>
            <person name="Feldblyum T."/>
            <person name="Hsiao J."/>
            <person name="Zismann V."/>
            <person name="Iobst S."/>
            <person name="de Vazeille A.R."/>
            <person name="Buell C.R."/>
            <person name="Ying K."/>
            <person name="Li Y."/>
            <person name="Lu T."/>
            <person name="Huang Y."/>
            <person name="Zhao Q."/>
            <person name="Feng Q."/>
            <person name="Zhang L."/>
            <person name="Zhu J."/>
            <person name="Weng Q."/>
            <person name="Mu J."/>
            <person name="Lu Y."/>
            <person name="Fan D."/>
            <person name="Liu Y."/>
            <person name="Guan J."/>
            <person name="Zhang Y."/>
            <person name="Yu S."/>
            <person name="Liu X."/>
            <person name="Zhang Y."/>
            <person name="Hong G."/>
            <person name="Han B."/>
            <person name="Choisne N."/>
            <person name="Demange N."/>
            <person name="Orjeda G."/>
            <person name="Samain S."/>
            <person name="Cattolico L."/>
            <person name="Pelletier E."/>
            <person name="Couloux A."/>
            <person name="Segurens B."/>
            <person name="Wincker P."/>
            <person name="D'Hont A."/>
            <person name="Scarpelli C."/>
            <person name="Weissenbach J."/>
            <person name="Salanoubat M."/>
            <person name="Quetier F."/>
            <person name="Yu Y."/>
            <person name="Kim H.R."/>
            <person name="Rambo T."/>
            <person name="Currie J."/>
            <person name="Collura K."/>
            <person name="Luo M."/>
            <person name="Yang T."/>
            <person name="Ammiraju J.S.S."/>
            <person name="Engler F."/>
            <person name="Soderlund C."/>
            <person name="Wing R.A."/>
            <person name="Palmer L.E."/>
            <person name="de la Bastide M."/>
            <person name="Spiegel L."/>
            <person name="Nascimento L."/>
            <person name="Zutavern T."/>
            <person name="O'Shaughnessy A."/>
            <person name="Dike S."/>
            <person name="Dedhia N."/>
            <person name="Preston R."/>
            <person name="Balija V."/>
            <person name="McCombie W.R."/>
            <person name="Chow T."/>
            <person name="Chen H."/>
            <person name="Chung M."/>
            <person name="Chen C."/>
            <person name="Shaw J."/>
            <person name="Wu H."/>
            <person name="Hsiao K."/>
            <person name="Chao Y."/>
            <person name="Chu M."/>
            <person name="Cheng C."/>
            <person name="Hour A."/>
            <person name="Lee P."/>
            <person name="Lin S."/>
            <person name="Lin Y."/>
            <person name="Liou J."/>
            <person name="Liu S."/>
            <person name="Hsing Y."/>
            <person name="Raghuvanshi S."/>
            <person name="Mohanty A."/>
            <person name="Bharti A.K."/>
            <person name="Gaur A."/>
            <person name="Gupta V."/>
            <person name="Kumar D."/>
            <person name="Ravi V."/>
            <person name="Vij S."/>
            <person name="Kapur A."/>
            <person name="Khurana P."/>
            <person name="Khurana P."/>
            <person name="Khurana J.P."/>
            <person name="Tyagi A.K."/>
            <person name="Gaikwad K."/>
            <person name="Singh A."/>
            <person name="Dalal V."/>
            <person name="Srivastava S."/>
            <person name="Dixit A."/>
            <person name="Pal A.K."/>
            <person name="Ghazi I.A."/>
            <person name="Yadav M."/>
            <person name="Pandit A."/>
            <person name="Bhargava A."/>
            <person name="Sureshbabu K."/>
            <person name="Batra K."/>
            <person name="Sharma T.R."/>
            <person name="Mohapatra T."/>
            <person name="Singh N.K."/>
            <person name="Messing J."/>
            <person name="Nelson A.B."/>
            <person name="Fuks G."/>
            <person name="Kavchok S."/>
            <person name="Keizer G."/>
            <person name="Linton E."/>
            <person name="Llaca V."/>
            <person name="Song R."/>
            <person name="Tanyolac B."/>
            <person name="Young S."/>
            <person name="Ho-Il K."/>
            <person name="Hahn J.H."/>
            <person name="Sangsakoo G."/>
            <person name="Vanavichit A."/>
            <person name="de Mattos Luiz.A.T."/>
            <person name="Zimmer P.D."/>
            <person name="Malone G."/>
            <person name="Dellagostin O."/>
            <person name="de Oliveira A.C."/>
            <person name="Bevan M."/>
            <person name="Bancroft I."/>
            <person name="Minx P."/>
            <person name="Cordum H."/>
            <person name="Wilson R."/>
            <person name="Cheng Z."/>
            <person name="Jin W."/>
            <person name="Jiang J."/>
            <person name="Leong S.A."/>
            <person name="Iwama H."/>
            <person name="Gojobori T."/>
            <person name="Itoh T."/>
            <person name="Niimura Y."/>
            <person name="Fujii Y."/>
            <person name="Habara T."/>
            <person name="Sakai H."/>
            <person name="Sato Y."/>
            <person name="Wilson G."/>
            <person name="Kumar K."/>
            <person name="McCouch S."/>
            <person name="Juretic N."/>
            <person name="Hoen D."/>
            <person name="Wright S."/>
            <person name="Bruskiewich R."/>
            <person name="Bureau T."/>
            <person name="Miyao A."/>
            <person name="Hirochika H."/>
            <person name="Nishikawa T."/>
            <person name="Kadowaki K."/>
            <person name="Sugiura M."/>
            <person name="Burr B."/>
            <person name="Sasaki T."/>
        </authorList>
    </citation>
    <scope>NUCLEOTIDE SEQUENCE [LARGE SCALE GENOMIC DNA]</scope>
    <source>
        <strain evidence="4">cv. Nipponbare</strain>
    </source>
</reference>
<reference evidence="3 4" key="2">
    <citation type="journal article" date="2013" name="Plant Cell Physiol.">
        <title>Rice Annotation Project Database (RAP-DB): an integrative and interactive database for rice genomics.</title>
        <authorList>
            <person name="Sakai H."/>
            <person name="Lee S.S."/>
            <person name="Tanaka T."/>
            <person name="Numa H."/>
            <person name="Kim J."/>
            <person name="Kawahara Y."/>
            <person name="Wakimoto H."/>
            <person name="Yang C.C."/>
            <person name="Iwamoto M."/>
            <person name="Abe T."/>
            <person name="Yamada Y."/>
            <person name="Muto A."/>
            <person name="Inokuchi H."/>
            <person name="Ikemura T."/>
            <person name="Matsumoto T."/>
            <person name="Sasaki T."/>
            <person name="Itoh T."/>
        </authorList>
    </citation>
    <scope>NUCLEOTIDE SEQUENCE [LARGE SCALE GENOMIC DNA]</scope>
    <source>
        <strain evidence="4">cv. Nipponbare</strain>
    </source>
</reference>
<feature type="compositionally biased region" description="Basic and acidic residues" evidence="1">
    <location>
        <begin position="32"/>
        <end position="41"/>
    </location>
</feature>
<dbReference type="EMBL" id="AP014964">
    <property type="protein sequence ID" value="BAT04033.1"/>
    <property type="molecule type" value="Genomic_DNA"/>
</dbReference>
<keyword evidence="4" id="KW-1185">Reference proteome</keyword>
<keyword evidence="2" id="KW-0812">Transmembrane</keyword>
<dbReference type="ExpressionAtlas" id="A0A0P0XCK7">
    <property type="expression patterns" value="baseline and differential"/>
</dbReference>
<protein>
    <submittedName>
        <fullName evidence="3">Os08g0172300 protein</fullName>
    </submittedName>
</protein>
<evidence type="ECO:0000256" key="1">
    <source>
        <dbReference type="SAM" id="MobiDB-lite"/>
    </source>
</evidence>
<feature type="transmembrane region" description="Helical" evidence="2">
    <location>
        <begin position="88"/>
        <end position="106"/>
    </location>
</feature>
<keyword evidence="2" id="KW-1133">Transmembrane helix</keyword>
<evidence type="ECO:0000313" key="4">
    <source>
        <dbReference type="Proteomes" id="UP000059680"/>
    </source>
</evidence>
<proteinExistence type="predicted"/>
<accession>A0A0P0XCK7</accession>
<feature type="region of interest" description="Disordered" evidence="1">
    <location>
        <begin position="20"/>
        <end position="59"/>
    </location>
</feature>
<organism evidence="3 4">
    <name type="scientific">Oryza sativa subsp. japonica</name>
    <name type="common">Rice</name>
    <dbReference type="NCBI Taxonomy" id="39947"/>
    <lineage>
        <taxon>Eukaryota</taxon>
        <taxon>Viridiplantae</taxon>
        <taxon>Streptophyta</taxon>
        <taxon>Embryophyta</taxon>
        <taxon>Tracheophyta</taxon>
        <taxon>Spermatophyta</taxon>
        <taxon>Magnoliopsida</taxon>
        <taxon>Liliopsida</taxon>
        <taxon>Poales</taxon>
        <taxon>Poaceae</taxon>
        <taxon>BOP clade</taxon>
        <taxon>Oryzoideae</taxon>
        <taxon>Oryzeae</taxon>
        <taxon>Oryzinae</taxon>
        <taxon>Oryza</taxon>
        <taxon>Oryza sativa</taxon>
    </lineage>
</organism>
<name>A0A0P0XCK7_ORYSJ</name>
<feature type="compositionally biased region" description="Basic residues" evidence="1">
    <location>
        <begin position="42"/>
        <end position="56"/>
    </location>
</feature>
<dbReference type="AlphaFoldDB" id="A0A0P0XCK7"/>